<gene>
    <name evidence="1" type="ORF">DLAC_10787</name>
</gene>
<organism evidence="1 2">
    <name type="scientific">Tieghemostelium lacteum</name>
    <name type="common">Slime mold</name>
    <name type="synonym">Dictyostelium lacteum</name>
    <dbReference type="NCBI Taxonomy" id="361077"/>
    <lineage>
        <taxon>Eukaryota</taxon>
        <taxon>Amoebozoa</taxon>
        <taxon>Evosea</taxon>
        <taxon>Eumycetozoa</taxon>
        <taxon>Dictyostelia</taxon>
        <taxon>Dictyosteliales</taxon>
        <taxon>Raperosteliaceae</taxon>
        <taxon>Tieghemostelium</taxon>
    </lineage>
</organism>
<comment type="caution">
    <text evidence="1">The sequence shown here is derived from an EMBL/GenBank/DDBJ whole genome shotgun (WGS) entry which is preliminary data.</text>
</comment>
<dbReference type="AlphaFoldDB" id="A0A151Z485"/>
<keyword evidence="2" id="KW-1185">Reference proteome</keyword>
<dbReference type="InParanoid" id="A0A151Z485"/>
<dbReference type="Proteomes" id="UP000076078">
    <property type="component" value="Unassembled WGS sequence"/>
</dbReference>
<accession>A0A151Z485</accession>
<protein>
    <submittedName>
        <fullName evidence="1">Uncharacterized protein</fullName>
    </submittedName>
</protein>
<sequence>MNSQLPPPNDIIIYSRAVNEYIEKIKVTFTQSERDRLSTIVYVAMHDYMFLSKLLKWFDEYQPNCHNEQHYKIVMLLNYYNDTITLYRKSIYRKLLESKDPTIINALFRQDQTLYGNLNEQSEYSLPLSLFLDVFSIIDKTPSILMASMYANVKNNWHFMAFIIINQIYFPDGSSVNRQEVEKNFINRDDLIRKEKFSLQTIREVIQVFLKGEKHVILNHSKNSDMLVFYLCILTFQNLTNEDILELKDEYIQLIPFIYQYSSSSRIPYLTNIRGVENNIFGTKVSKDRDRRFYSRAQSQQPNYLHYLIQYYGIEIIEKESLNFYLSWKSKPKEQRNDITLFTFAEYMIDSSFIKDHLQELYDYFWDAIDSTKNNYVYFLSVWGLYIERYGIVQPKHFNNLIEFLSNKCKIMTKNLNNKNPKLYEFHTTLLASNPEYTISNFKDIVTKNTKKHCNFIIYLNQLLLKPSIFHSIKTNKNSTKLYNDIKRVGSKSPEHFCYLLEFFMAFEKVSMYSKMIPQIIGAINSNKKWLIRDENFFNSILRFYNIIKQKNPKEAKQLFEITIRSFIKTLESDNKRIGFYYKSLMVKFDIIYPYLSDIKEIKYLFKQTKELLNDSDQFIEISKHFINLDQIGEKFIQENLDSMIDMEFKSTNKNQNLYKVLGILDGLSRFINLETQITKLMNRYFQMVPNLIVHTNTNYILNSKACQMTFKLLRYLLDISNGYERFAESLLFVDYTTDDTNTIPFTKKKLIFEDNLKVFDSVHQLIFNNKNNHIDIPQQDIIRIHNQLVSGIINQWNLVELSIHSIYMTIMYFKPLISLDSSLQDNLLKQFKSFDVISKRSILRYIKENDIRILEYLNDFTLTGFTFNHNKIEQNLYNQTPYFQNLIIQKFVGYIIRDKSTKPSDILSLSLVSKLFFRSVCLTFQHCKIQLNQGLPDKYQISRRKWSFMSLGCYHLNYKDLERFHYQDVEYIFYQLSSLTIHKPMIYLVNREMSNLTHLDIEIHMNFTDMTLSCILQMMNHCFKLESVKFSFIYELNSNRISQIDAIFQKLFLNNSSTLDKLYFGYPAIYNTELIESIESIIDHIKNHQTSHPITFKYQIALTLKANFDSLPNLDRIVSLTSSCTHLILVNFDRFQGQLKPNLFLKLQSISLQVNAVCHLIREFIDFIMSPEIELESLTIFGDYQTHQNIDVIQIDLFKKPNLKKVKYIFSSQPPKQYFDSILSVVNQNQSIKSLKIFKGDKNYNYNCIYIDIPIDMHQLNLGEFHSINTNHFIKY</sequence>
<proteinExistence type="predicted"/>
<name>A0A151Z485_TIELA</name>
<evidence type="ECO:0000313" key="2">
    <source>
        <dbReference type="Proteomes" id="UP000076078"/>
    </source>
</evidence>
<evidence type="ECO:0000313" key="1">
    <source>
        <dbReference type="EMBL" id="KYQ88755.1"/>
    </source>
</evidence>
<dbReference type="EMBL" id="LODT01000048">
    <property type="protein sequence ID" value="KYQ88755.1"/>
    <property type="molecule type" value="Genomic_DNA"/>
</dbReference>
<reference evidence="1 2" key="1">
    <citation type="submission" date="2015-12" db="EMBL/GenBank/DDBJ databases">
        <title>Dictyostelia acquired genes for synthesis and detection of signals that induce cell-type specialization by lateral gene transfer from prokaryotes.</title>
        <authorList>
            <person name="Gloeckner G."/>
            <person name="Schaap P."/>
        </authorList>
    </citation>
    <scope>NUCLEOTIDE SEQUENCE [LARGE SCALE GENOMIC DNA]</scope>
    <source>
        <strain evidence="1 2">TK</strain>
    </source>
</reference>